<accession>A0A1Y3PBK8</accession>
<dbReference type="InterPro" id="IPR009075">
    <property type="entry name" value="AcylCo_DH/oxidase_C"/>
</dbReference>
<evidence type="ECO:0000259" key="6">
    <source>
        <dbReference type="Pfam" id="PF00441"/>
    </source>
</evidence>
<dbReference type="AlphaFoldDB" id="A0A1Y3PBK8"/>
<dbReference type="InterPro" id="IPR036250">
    <property type="entry name" value="AcylCo_DH-like_C"/>
</dbReference>
<dbReference type="InterPro" id="IPR052904">
    <property type="entry name" value="Acyl-CoA_dehydrogenase-like"/>
</dbReference>
<dbReference type="InterPro" id="IPR006091">
    <property type="entry name" value="Acyl-CoA_Oxase/DH_mid-dom"/>
</dbReference>
<organism evidence="9 10">
    <name type="scientific">Bacillus thermozeamaize</name>
    <dbReference type="NCBI Taxonomy" id="230954"/>
    <lineage>
        <taxon>Bacteria</taxon>
        <taxon>Bacillati</taxon>
        <taxon>Bacillota</taxon>
        <taxon>Bacilli</taxon>
        <taxon>Bacillales</taxon>
        <taxon>Bacillaceae</taxon>
        <taxon>Bacillus</taxon>
    </lineage>
</organism>
<comment type="similarity">
    <text evidence="2 5">Belongs to the acyl-CoA dehydrogenase family.</text>
</comment>
<proteinExistence type="inferred from homology"/>
<protein>
    <recommendedName>
        <fullName evidence="11">DNA alkylation response protein</fullName>
    </recommendedName>
</protein>
<comment type="cofactor">
    <cofactor evidence="1 5">
        <name>FAD</name>
        <dbReference type="ChEBI" id="CHEBI:57692"/>
    </cofactor>
</comment>
<dbReference type="PANTHER" id="PTHR42707:SF2">
    <property type="entry name" value="ACD11 DEHYDROGENASE"/>
    <property type="match status" value="1"/>
</dbReference>
<feature type="domain" description="Acyl-CoA oxidase/dehydrogenase middle" evidence="7">
    <location>
        <begin position="172"/>
        <end position="268"/>
    </location>
</feature>
<dbReference type="Pfam" id="PF18158">
    <property type="entry name" value="AidB_N"/>
    <property type="match status" value="1"/>
</dbReference>
<evidence type="ECO:0000256" key="4">
    <source>
        <dbReference type="ARBA" id="ARBA00022827"/>
    </source>
</evidence>
<evidence type="ECO:0000256" key="3">
    <source>
        <dbReference type="ARBA" id="ARBA00022630"/>
    </source>
</evidence>
<dbReference type="SUPFAM" id="SSF47203">
    <property type="entry name" value="Acyl-CoA dehydrogenase C-terminal domain-like"/>
    <property type="match status" value="1"/>
</dbReference>
<reference evidence="10" key="1">
    <citation type="submission" date="2016-06" db="EMBL/GenBank/DDBJ databases">
        <authorList>
            <person name="Nascimento L."/>
            <person name="Pereira R.V."/>
            <person name="Martins L.F."/>
            <person name="Quaggio R.B."/>
            <person name="Silva A.M."/>
            <person name="Setubal J.C."/>
        </authorList>
    </citation>
    <scope>NUCLEOTIDE SEQUENCE [LARGE SCALE GENOMIC DNA]</scope>
</reference>
<gene>
    <name evidence="9" type="ORF">BAA01_05860</name>
</gene>
<sequence length="579" mass="65281">MPDTVGLNYFLTDPNLGLLLEMYVNESDLERAWPHLTKLGEIAGTELDQYARIADKNPPQLVSYNARGERVDQVVFHPAYHEMEKIGYSQFGLVAMTHREGILGWPSKFSHVLKYAFWYLFAQAEFGLCCPMSMTDTAATVLERFGSEELKQTYLPRMLSTDMNERWTGGQFMTEKQGGSDVGANQVIAKKVGDHWELWGDKWFCSNASADVALVLARPEGAPEGTKGLGLFLVPRRLPDGTLNRYRVNRLKDKLGTKDMASGEVTFEGAVAYVVGELSQGFKQMMTMVNLSRLSNAMRSAAMMRRSYLEALVSARGRVAFGKPLAELPLMQETLFELMLDAEAAASLVLYTAHIYDQVEKEGGRHQTLLRTLTPLLKGYICKRARYTTAEGMEVRGGNGYIEEWVNPRLVRDAHLGSIWEGTTNIIALDVLRALTKDGAADVFFGDIAQRLARLANPSVRQVIEIFSPVLERVRAQAEGIGRLEGTEREMFAKRLMNRMVHLAVVSLFLEEAEFQIARENSYRKLLLAVHYLYRYLLSQGLDEPYAFDRSVSKWLEPLIDWDTIPAEAVNELLPHLQN</sequence>
<dbReference type="PROSITE" id="PS00073">
    <property type="entry name" value="ACYL_COA_DH_2"/>
    <property type="match status" value="1"/>
</dbReference>
<dbReference type="Pfam" id="PF02770">
    <property type="entry name" value="Acyl-CoA_dh_M"/>
    <property type="match status" value="1"/>
</dbReference>
<dbReference type="InterPro" id="IPR009100">
    <property type="entry name" value="AcylCoA_DH/oxidase_NM_dom_sf"/>
</dbReference>
<comment type="caution">
    <text evidence="9">The sequence shown here is derived from an EMBL/GenBank/DDBJ whole genome shotgun (WGS) entry which is preliminary data.</text>
</comment>
<evidence type="ECO:0000259" key="7">
    <source>
        <dbReference type="Pfam" id="PF02770"/>
    </source>
</evidence>
<dbReference type="GO" id="GO:0003995">
    <property type="term" value="F:acyl-CoA dehydrogenase activity"/>
    <property type="evidence" value="ECO:0007669"/>
    <property type="project" value="InterPro"/>
</dbReference>
<dbReference type="Pfam" id="PF00441">
    <property type="entry name" value="Acyl-CoA_dh_1"/>
    <property type="match status" value="1"/>
</dbReference>
<dbReference type="Gene3D" id="2.40.110.20">
    <property type="match status" value="1"/>
</dbReference>
<keyword evidence="5" id="KW-0560">Oxidoreductase</keyword>
<feature type="domain" description="Acyl-CoA dehydrogenase/oxidase C-terminal" evidence="6">
    <location>
        <begin position="280"/>
        <end position="435"/>
    </location>
</feature>
<name>A0A1Y3PBK8_9BACI</name>
<evidence type="ECO:0000256" key="2">
    <source>
        <dbReference type="ARBA" id="ARBA00009347"/>
    </source>
</evidence>
<dbReference type="SUPFAM" id="SSF56645">
    <property type="entry name" value="Acyl-CoA dehydrogenase NM domain-like"/>
    <property type="match status" value="1"/>
</dbReference>
<dbReference type="Gene3D" id="6.10.250.600">
    <property type="match status" value="1"/>
</dbReference>
<evidence type="ECO:0000256" key="1">
    <source>
        <dbReference type="ARBA" id="ARBA00001974"/>
    </source>
</evidence>
<evidence type="ECO:0000313" key="10">
    <source>
        <dbReference type="Proteomes" id="UP000196475"/>
    </source>
</evidence>
<keyword evidence="4 5" id="KW-0274">FAD</keyword>
<dbReference type="EMBL" id="LZRT01000121">
    <property type="protein sequence ID" value="OUM84721.1"/>
    <property type="molecule type" value="Genomic_DNA"/>
</dbReference>
<feature type="domain" description="Adaptive response protein AidB N-terminal" evidence="8">
    <location>
        <begin position="3"/>
        <end position="162"/>
    </location>
</feature>
<evidence type="ECO:0000259" key="8">
    <source>
        <dbReference type="Pfam" id="PF18158"/>
    </source>
</evidence>
<keyword evidence="3 5" id="KW-0285">Flavoprotein</keyword>
<dbReference type="Gene3D" id="1.20.140.10">
    <property type="entry name" value="Butyryl-CoA Dehydrogenase, subunit A, domain 3"/>
    <property type="match status" value="1"/>
</dbReference>
<evidence type="ECO:0000256" key="5">
    <source>
        <dbReference type="RuleBase" id="RU362125"/>
    </source>
</evidence>
<dbReference type="InterPro" id="IPR006089">
    <property type="entry name" value="Acyl-CoA_DH_CS"/>
</dbReference>
<evidence type="ECO:0008006" key="11">
    <source>
        <dbReference type="Google" id="ProtNLM"/>
    </source>
</evidence>
<dbReference type="InterPro" id="IPR041504">
    <property type="entry name" value="AidB_N"/>
</dbReference>
<evidence type="ECO:0000313" key="9">
    <source>
        <dbReference type="EMBL" id="OUM84721.1"/>
    </source>
</evidence>
<dbReference type="PANTHER" id="PTHR42707">
    <property type="entry name" value="ACYL-COA DEHYDROGENASE"/>
    <property type="match status" value="1"/>
</dbReference>
<dbReference type="Proteomes" id="UP000196475">
    <property type="component" value="Unassembled WGS sequence"/>
</dbReference>